<dbReference type="RefSeq" id="WP_232537047.1">
    <property type="nucleotide sequence ID" value="NZ_CP022098.1"/>
</dbReference>
<dbReference type="Proteomes" id="UP000217257">
    <property type="component" value="Chromosome"/>
</dbReference>
<evidence type="ECO:0000313" key="2">
    <source>
        <dbReference type="Proteomes" id="UP000217257"/>
    </source>
</evidence>
<evidence type="ECO:0000313" key="1">
    <source>
        <dbReference type="EMBL" id="ATB42063.1"/>
    </source>
</evidence>
<sequence length="494" mass="53524">MPAELDWKWAALVLGAVVLSTGCITVTPPAGRGVLLDRNPAAASGLVGEVRGDVQHVATGANAPARLLRRRGERVQGTEVAMVSPAEMAVRAVASGARQADAFEYLLLLAGLDNVNDEPPRGAPLTPEEAARVLTVLLNKPVTLGSFPPRMAACHLLREVLVGGAVSREELLRRVERFKGVAVLRPDGYLAWTLNGRTQQKVGPVEWKEEAFRAGAFELGRFYVVKGWVFRQADAQLRPRLEGPPLAEVYDDADLIGRSLDGAEEAFVELYQAMGQLLTRPLDSLAALQHLPAGVAALIASSPEYLERFRYMTRGEQVKAVSKLLTHLLVTFGTAGGTTSTLTRAVGGLEVTMPVLSLSAEGLLSVRTVAVAAGTVTTTLEVGVGSVSILHMASRDDHAPGGESKNSYVGLTRAQLEKSRRSFIKLIEEHEKKLLEYRTDPFANDNLGKLKNQPPEIQRKIIQGRIDDVERQLRGQRLNLKRVEEVLRTLDGGP</sequence>
<gene>
    <name evidence="1" type="ORF">CYFUS_007539</name>
</gene>
<protein>
    <submittedName>
        <fullName evidence="1">Uncharacterized protein</fullName>
    </submittedName>
</protein>
<name>A0A250JEL9_9BACT</name>
<dbReference type="KEGG" id="cfus:CYFUS_007539"/>
<accession>A0A250JEL9</accession>
<dbReference type="EMBL" id="CP022098">
    <property type="protein sequence ID" value="ATB42063.1"/>
    <property type="molecule type" value="Genomic_DNA"/>
</dbReference>
<organism evidence="1 2">
    <name type="scientific">Cystobacter fuscus</name>
    <dbReference type="NCBI Taxonomy" id="43"/>
    <lineage>
        <taxon>Bacteria</taxon>
        <taxon>Pseudomonadati</taxon>
        <taxon>Myxococcota</taxon>
        <taxon>Myxococcia</taxon>
        <taxon>Myxococcales</taxon>
        <taxon>Cystobacterineae</taxon>
        <taxon>Archangiaceae</taxon>
        <taxon>Cystobacter</taxon>
    </lineage>
</organism>
<reference evidence="1 2" key="1">
    <citation type="submission" date="2017-06" db="EMBL/GenBank/DDBJ databases">
        <title>Sequencing and comparative analysis of myxobacterial genomes.</title>
        <authorList>
            <person name="Rupp O."/>
            <person name="Goesmann A."/>
            <person name="Sogaard-Andersen L."/>
        </authorList>
    </citation>
    <scope>NUCLEOTIDE SEQUENCE [LARGE SCALE GENOMIC DNA]</scope>
    <source>
        <strain evidence="1 2">DSM 52655</strain>
    </source>
</reference>
<dbReference type="AlphaFoldDB" id="A0A250JEL9"/>
<proteinExistence type="predicted"/>